<dbReference type="Gene3D" id="1.10.10.10">
    <property type="entry name" value="Winged helix-like DNA-binding domain superfamily/Winged helix DNA-binding domain"/>
    <property type="match status" value="1"/>
</dbReference>
<dbReference type="RefSeq" id="WP_055466096.1">
    <property type="nucleotide sequence ID" value="NZ_LKHS01000009.1"/>
</dbReference>
<keyword evidence="2" id="KW-0032">Aminotransferase</keyword>
<dbReference type="Proteomes" id="UP000051221">
    <property type="component" value="Unassembled WGS sequence"/>
</dbReference>
<dbReference type="InParanoid" id="A0A0Q2SEC7"/>
<comment type="caution">
    <text evidence="9">The sequence shown here is derived from an EMBL/GenBank/DDBJ whole genome shotgun (WGS) entry which is preliminary data.</text>
</comment>
<dbReference type="CDD" id="cd00609">
    <property type="entry name" value="AAT_like"/>
    <property type="match status" value="1"/>
</dbReference>
<keyword evidence="4" id="KW-0663">Pyridoxal phosphate</keyword>
<dbReference type="SUPFAM" id="SSF53383">
    <property type="entry name" value="PLP-dependent transferases"/>
    <property type="match status" value="1"/>
</dbReference>
<name>A0A0Q2SEC7_VIBFU</name>
<dbReference type="InterPro" id="IPR036390">
    <property type="entry name" value="WH_DNA-bd_sf"/>
</dbReference>
<dbReference type="InterPro" id="IPR015422">
    <property type="entry name" value="PyrdxlP-dep_Trfase_small"/>
</dbReference>
<keyword evidence="10" id="KW-1185">Reference proteome</keyword>
<protein>
    <submittedName>
        <fullName evidence="9">GntR family transcriptional regulator</fullName>
    </submittedName>
</protein>
<dbReference type="GO" id="GO:0003677">
    <property type="term" value="F:DNA binding"/>
    <property type="evidence" value="ECO:0007669"/>
    <property type="project" value="UniProtKB-KW"/>
</dbReference>
<comment type="similarity">
    <text evidence="1">In the C-terminal section; belongs to the class-I pyridoxal-phosphate-dependent aminotransferase family.</text>
</comment>
<keyword evidence="5" id="KW-0805">Transcription regulation</keyword>
<reference evidence="9 10" key="1">
    <citation type="submission" date="2015-08" db="EMBL/GenBank/DDBJ databases">
        <title>Antibacterial properties of a collection of Vibrionaceae strains.</title>
        <authorList>
            <person name="Giubergia S."/>
        </authorList>
    </citation>
    <scope>NUCLEOTIDE SEQUENCE [LARGE SCALE GENOMIC DNA]</scope>
    <source>
        <strain evidence="9 10">S0821</strain>
    </source>
</reference>
<dbReference type="InterPro" id="IPR004839">
    <property type="entry name" value="Aminotransferase_I/II_large"/>
</dbReference>
<evidence type="ECO:0000256" key="4">
    <source>
        <dbReference type="ARBA" id="ARBA00022898"/>
    </source>
</evidence>
<organism evidence="9 10">
    <name type="scientific">Vibrio furnissii</name>
    <dbReference type="NCBI Taxonomy" id="29494"/>
    <lineage>
        <taxon>Bacteria</taxon>
        <taxon>Pseudomonadati</taxon>
        <taxon>Pseudomonadota</taxon>
        <taxon>Gammaproteobacteria</taxon>
        <taxon>Vibrionales</taxon>
        <taxon>Vibrionaceae</taxon>
        <taxon>Vibrio</taxon>
    </lineage>
</organism>
<dbReference type="FunCoup" id="A0A0Q2SEC7">
    <property type="interactions" value="313"/>
</dbReference>
<dbReference type="CDD" id="cd07377">
    <property type="entry name" value="WHTH_GntR"/>
    <property type="match status" value="1"/>
</dbReference>
<evidence type="ECO:0000256" key="2">
    <source>
        <dbReference type="ARBA" id="ARBA00022576"/>
    </source>
</evidence>
<proteinExistence type="inferred from homology"/>
<dbReference type="Pfam" id="PF00155">
    <property type="entry name" value="Aminotran_1_2"/>
    <property type="match status" value="1"/>
</dbReference>
<evidence type="ECO:0000256" key="6">
    <source>
        <dbReference type="ARBA" id="ARBA00023125"/>
    </source>
</evidence>
<dbReference type="InterPro" id="IPR000524">
    <property type="entry name" value="Tscrpt_reg_HTH_GntR"/>
</dbReference>
<dbReference type="PROSITE" id="PS50949">
    <property type="entry name" value="HTH_GNTR"/>
    <property type="match status" value="1"/>
</dbReference>
<dbReference type="InterPro" id="IPR036388">
    <property type="entry name" value="WH-like_DNA-bd_sf"/>
</dbReference>
<dbReference type="GO" id="GO:0030170">
    <property type="term" value="F:pyridoxal phosphate binding"/>
    <property type="evidence" value="ECO:0007669"/>
    <property type="project" value="InterPro"/>
</dbReference>
<dbReference type="GO" id="GO:0008483">
    <property type="term" value="F:transaminase activity"/>
    <property type="evidence" value="ECO:0007669"/>
    <property type="project" value="UniProtKB-KW"/>
</dbReference>
<dbReference type="SUPFAM" id="SSF46785">
    <property type="entry name" value="Winged helix' DNA-binding domain"/>
    <property type="match status" value="1"/>
</dbReference>
<evidence type="ECO:0000256" key="7">
    <source>
        <dbReference type="ARBA" id="ARBA00023163"/>
    </source>
</evidence>
<evidence type="ECO:0000259" key="8">
    <source>
        <dbReference type="PROSITE" id="PS50949"/>
    </source>
</evidence>
<dbReference type="InterPro" id="IPR051446">
    <property type="entry name" value="HTH_trans_reg/aminotransferase"/>
</dbReference>
<keyword evidence="6" id="KW-0238">DNA-binding</keyword>
<dbReference type="Pfam" id="PF00392">
    <property type="entry name" value="GntR"/>
    <property type="match status" value="1"/>
</dbReference>
<dbReference type="InterPro" id="IPR015421">
    <property type="entry name" value="PyrdxlP-dep_Trfase_major"/>
</dbReference>
<dbReference type="PANTHER" id="PTHR46577:SF2">
    <property type="entry name" value="TRANSCRIPTIONAL REGULATORY PROTEIN"/>
    <property type="match status" value="1"/>
</dbReference>
<evidence type="ECO:0000256" key="1">
    <source>
        <dbReference type="ARBA" id="ARBA00005384"/>
    </source>
</evidence>
<dbReference type="AlphaFoldDB" id="A0A0Q2SEC7"/>
<dbReference type="FunFam" id="3.40.640.10:FF:000023">
    <property type="entry name" value="Transcriptional regulator, GntR family"/>
    <property type="match status" value="1"/>
</dbReference>
<sequence length="471" mass="52565">MAKYEQLVAQIKHQIDAGIWQAGDKLPSLRKQSEHTGLSLMTVLHAYQVLESQGWIQSRQRSGYCVSPQSAPAANTVPRAIESMEQIDINDFIFDVLQAGRNPHMVTFGHAYPDPSLYPRHQVNKSLMAAARSMPVSSALDNLPPGNDTLRSIIAKRYAARGINISPDEIVITAGALEALNLSLQAVTRPGDWVVVESPTFYGALQTLERLGLKALFIRTDPQHGIDLDSLERALQSHSVKACWLMSTLQNPLGFTLSAEKKQQLVQLLSRYQVALIEDDVYSELYAGKEAPLPAKAWDRSANVMHCSSFSKSLVAGFRIGWVAAGQHALRIQKLQLMSTLTTSVPIQLALANYLTTRNYEQHLRQLRRKLHERKKAMLAQLHLAFPPEVSITDADGGYFIWVALPIGMDAMALYQRALQEKITIAPGKMFSPGEQFAHCFRLNSSFELTEQRQRAISRLGELIRQQMAED</sequence>
<accession>A0A0Q2SEC7</accession>
<dbReference type="InterPro" id="IPR015424">
    <property type="entry name" value="PyrdxlP-dep_Trfase"/>
</dbReference>
<dbReference type="EMBL" id="LKHS01000009">
    <property type="protein sequence ID" value="KQH85819.1"/>
    <property type="molecule type" value="Genomic_DNA"/>
</dbReference>
<dbReference type="Gene3D" id="3.40.640.10">
    <property type="entry name" value="Type I PLP-dependent aspartate aminotransferase-like (Major domain)"/>
    <property type="match status" value="1"/>
</dbReference>
<dbReference type="Gene3D" id="3.90.1150.10">
    <property type="entry name" value="Aspartate Aminotransferase, domain 1"/>
    <property type="match status" value="1"/>
</dbReference>
<evidence type="ECO:0000256" key="3">
    <source>
        <dbReference type="ARBA" id="ARBA00022679"/>
    </source>
</evidence>
<evidence type="ECO:0000313" key="9">
    <source>
        <dbReference type="EMBL" id="KQH85819.1"/>
    </source>
</evidence>
<feature type="domain" description="HTH gntR-type" evidence="8">
    <location>
        <begin position="1"/>
        <end position="69"/>
    </location>
</feature>
<dbReference type="PANTHER" id="PTHR46577">
    <property type="entry name" value="HTH-TYPE TRANSCRIPTIONAL REGULATORY PROTEIN GABR"/>
    <property type="match status" value="1"/>
</dbReference>
<dbReference type="SMART" id="SM00345">
    <property type="entry name" value="HTH_GNTR"/>
    <property type="match status" value="1"/>
</dbReference>
<keyword evidence="3" id="KW-0808">Transferase</keyword>
<dbReference type="GO" id="GO:0003700">
    <property type="term" value="F:DNA-binding transcription factor activity"/>
    <property type="evidence" value="ECO:0007669"/>
    <property type="project" value="InterPro"/>
</dbReference>
<gene>
    <name evidence="9" type="ORF">AMR76_11075</name>
</gene>
<evidence type="ECO:0000313" key="10">
    <source>
        <dbReference type="Proteomes" id="UP000051221"/>
    </source>
</evidence>
<evidence type="ECO:0000256" key="5">
    <source>
        <dbReference type="ARBA" id="ARBA00023015"/>
    </source>
</evidence>
<keyword evidence="7" id="KW-0804">Transcription</keyword>